<name>A0A4Q7EBC4_9GAMM</name>
<feature type="transmembrane region" description="Helical" evidence="1">
    <location>
        <begin position="446"/>
        <end position="464"/>
    </location>
</feature>
<dbReference type="EMBL" id="PPUZ01000031">
    <property type="protein sequence ID" value="RZM80749.1"/>
    <property type="molecule type" value="Genomic_DNA"/>
</dbReference>
<evidence type="ECO:0000259" key="2">
    <source>
        <dbReference type="Pfam" id="PF07693"/>
    </source>
</evidence>
<dbReference type="Pfam" id="PF07693">
    <property type="entry name" value="KAP_NTPase"/>
    <property type="match status" value="1"/>
</dbReference>
<dbReference type="InterPro" id="IPR052754">
    <property type="entry name" value="NTPase_KAP_P-loop"/>
</dbReference>
<keyword evidence="1" id="KW-0472">Membrane</keyword>
<proteinExistence type="predicted"/>
<dbReference type="Proteomes" id="UP000292345">
    <property type="component" value="Unassembled WGS sequence"/>
</dbReference>
<feature type="transmembrane region" description="Helical" evidence="1">
    <location>
        <begin position="410"/>
        <end position="430"/>
    </location>
</feature>
<dbReference type="InterPro" id="IPR011646">
    <property type="entry name" value="KAP_P-loop"/>
</dbReference>
<protein>
    <recommendedName>
        <fullName evidence="2">KAP NTPase domain-containing protein</fullName>
    </recommendedName>
</protein>
<feature type="domain" description="KAP NTPase" evidence="2">
    <location>
        <begin position="284"/>
        <end position="734"/>
    </location>
</feature>
<evidence type="ECO:0000313" key="4">
    <source>
        <dbReference type="Proteomes" id="UP000292345"/>
    </source>
</evidence>
<dbReference type="PANTHER" id="PTHR22674">
    <property type="entry name" value="NTPASE, KAP FAMILY P-LOOP DOMAIN-CONTAINING 1"/>
    <property type="match status" value="1"/>
</dbReference>
<dbReference type="RefSeq" id="WP_130245170.1">
    <property type="nucleotide sequence ID" value="NZ_PPUZ01000031.1"/>
</dbReference>
<keyword evidence="1" id="KW-1133">Transmembrane helix</keyword>
<dbReference type="PANTHER" id="PTHR22674:SF6">
    <property type="entry name" value="NTPASE KAP FAMILY P-LOOP DOMAIN-CONTAINING PROTEIN 1"/>
    <property type="match status" value="1"/>
</dbReference>
<evidence type="ECO:0000256" key="1">
    <source>
        <dbReference type="SAM" id="Phobius"/>
    </source>
</evidence>
<sequence>METAVDLERRQAHSKTDNRLLEALQNAYQLDEILPALIAARCALRVFPLLGSRFNDWPWRTLSKQASSSQDPNLNSLFSLALFHVCQSILRYSVLSPVSRSLSELKSASEYIIEPEYFFADKGDRMTQMAAEVAKAIKLLSELSTLHKDTEVIELSRASIERAHEATSFYGERLTEYMHQSLEKDFEHISRPDTLATLPLWHDDIPPPVQYILGGSVKHVKGKLPGAGKRTKDSISDIFSDLYSQYEACLKGFTLPYQTVSAVSPELANLNEDYLQRAHLVDGLGSLLQDKSNKEHLTIGLLGHWGAGKSRVIALLKDKLSRQDRNREFLFGEFNAWAYEHVENPQAAMAHEVIKALTQCQRLRPTNDSQSCFERFKLSVSNALFSLGWACLIRVRLTLGFVCQKFPGRLTFLLLLIAIPIFFNCYLQLIEGKTWGSWVSTHENDMSLQFITGAYFLFLVWRVWKDLKKFLAQPYTKELLTYLKLPDYAKEIGQVAEMREDIGILAGIRLGYHGENNPQWLGKVLPKRRFLFVVDDLDRCGPEGIVKTFEAIRLVLDLPQVYVVVAVDQRIAMAALALHYEKLQPHHTLKSAKAIARDYLAKMIQLPIMVNDADKSALQGYVNHLWQEEQQDWSKYLPTLADSERNTPNIIADDSVKSSVELTNSGGNSAGQGSDDRFVEDGLARIKRFVKQPFFHQQKDKLGLSGQQKAAFYYWACEFGINNARQVKRLYNSYNLIGLVSKEKPDWVVDTESDVDTDTKPSKPTNLQFVYLVTLMALEFINSSEDNLIRCAYSKLFLEGVSSDVLKQANRHHVELLQQVRMILDEATKGSENRVHEFNELLQFVERFVLPAIDGFELDDEKNSAEPP</sequence>
<comment type="caution">
    <text evidence="3">The sequence shown here is derived from an EMBL/GenBank/DDBJ whole genome shotgun (WGS) entry which is preliminary data.</text>
</comment>
<evidence type="ECO:0000313" key="3">
    <source>
        <dbReference type="EMBL" id="RZM80749.1"/>
    </source>
</evidence>
<reference evidence="3 4" key="1">
    <citation type="submission" date="2018-01" db="EMBL/GenBank/DDBJ databases">
        <title>Co-occurrence of chitin degradation, pigmentation and bioactivity in marine Pseudoalteromonas.</title>
        <authorList>
            <person name="Paulsen S."/>
            <person name="Gram L."/>
            <person name="Machado H."/>
        </authorList>
    </citation>
    <scope>NUCLEOTIDE SEQUENCE [LARGE SCALE GENOMIC DNA]</scope>
    <source>
        <strain evidence="3 4">S1946</strain>
    </source>
</reference>
<accession>A0A4Q7EBC4</accession>
<dbReference type="AlphaFoldDB" id="A0A4Q7EBC4"/>
<organism evidence="3 4">
    <name type="scientific">Pseudoalteromonas rubra</name>
    <dbReference type="NCBI Taxonomy" id="43658"/>
    <lineage>
        <taxon>Bacteria</taxon>
        <taxon>Pseudomonadati</taxon>
        <taxon>Pseudomonadota</taxon>
        <taxon>Gammaproteobacteria</taxon>
        <taxon>Alteromonadales</taxon>
        <taxon>Pseudoalteromonadaceae</taxon>
        <taxon>Pseudoalteromonas</taxon>
    </lineage>
</organism>
<gene>
    <name evidence="3" type="ORF">C3B51_11835</name>
</gene>
<keyword evidence="1" id="KW-0812">Transmembrane</keyword>